<keyword evidence="3" id="KW-1185">Reference proteome</keyword>
<proteinExistence type="predicted"/>
<keyword evidence="2" id="KW-0378">Hydrolase</keyword>
<dbReference type="SUPFAM" id="SSF56601">
    <property type="entry name" value="beta-lactamase/transpeptidase-like"/>
    <property type="match status" value="1"/>
</dbReference>
<accession>A0ABT3RPL6</accession>
<dbReference type="InterPro" id="IPR050491">
    <property type="entry name" value="AmpC-like"/>
</dbReference>
<evidence type="ECO:0000313" key="2">
    <source>
        <dbReference type="EMBL" id="MCX2743732.1"/>
    </source>
</evidence>
<sequence length="451" mass="51835">MNRQIFWLLLITIFLSNCTEKKSDPNHSSLEVYTDSLFKATIDSGFIAGASVMVVKKGEVLIDTSYGYASLELSAPMPENPSFEIGSVTKQFTAAAILKLSEDNKLSLDDDFTKYLEFDTKGRIVTINHLLYHTSGIASYTEFPEFMDFSVQQHDPDSLIRWIEQKDFSVEPGESMLYNNSAYVFLGRIIEEVSGMTYEEYLQKEFFKPLGMEHTYYASNTEVVKDKVYGYRYSPDGLKQKRYLNHTWPFAAGSLCSTTEDLLIWMKALHEKQILDEDLYASLIKTGELNDGTKLRYAKGLDNYFHYGNQVIQHGGAINGFLSDTKYFPEEDLYIICLVNTIGPKGASFFSEQLTWQLLEKQEPENIALDMNLQTLEGKYKGAMRNYNLVVEVKALDSSLVLTRENQKPDTLKHYIGNNSFWYNNQVYKFKNEDLHADVVYGYYIFDKIEE</sequence>
<evidence type="ECO:0000313" key="3">
    <source>
        <dbReference type="Proteomes" id="UP001209885"/>
    </source>
</evidence>
<reference evidence="2 3" key="1">
    <citation type="submission" date="2022-11" db="EMBL/GenBank/DDBJ databases">
        <title>The characterization of three novel Bacteroidetes species and genomic analysis of their roles in tidal elemental geochemical cycles.</title>
        <authorList>
            <person name="Ma K."/>
        </authorList>
    </citation>
    <scope>NUCLEOTIDE SEQUENCE [LARGE SCALE GENOMIC DNA]</scope>
    <source>
        <strain evidence="2 3">M17</strain>
    </source>
</reference>
<feature type="domain" description="Beta-lactamase-related" evidence="1">
    <location>
        <begin position="35"/>
        <end position="344"/>
    </location>
</feature>
<dbReference type="RefSeq" id="WP_266056136.1">
    <property type="nucleotide sequence ID" value="NZ_JAPFQN010000004.1"/>
</dbReference>
<dbReference type="Gene3D" id="3.40.710.10">
    <property type="entry name" value="DD-peptidase/beta-lactamase superfamily"/>
    <property type="match status" value="1"/>
</dbReference>
<dbReference type="Proteomes" id="UP001209885">
    <property type="component" value="Unassembled WGS sequence"/>
</dbReference>
<dbReference type="EMBL" id="JAPFQN010000004">
    <property type="protein sequence ID" value="MCX2743732.1"/>
    <property type="molecule type" value="Genomic_DNA"/>
</dbReference>
<dbReference type="PANTHER" id="PTHR46825:SF9">
    <property type="entry name" value="BETA-LACTAMASE-RELATED DOMAIN-CONTAINING PROTEIN"/>
    <property type="match status" value="1"/>
</dbReference>
<gene>
    <name evidence="2" type="ORF">OO013_07645</name>
</gene>
<dbReference type="InterPro" id="IPR023650">
    <property type="entry name" value="Beta-lactam_class-A_AS"/>
</dbReference>
<dbReference type="Pfam" id="PF00144">
    <property type="entry name" value="Beta-lactamase"/>
    <property type="match status" value="1"/>
</dbReference>
<organism evidence="2 3">
    <name type="scientific">Mangrovivirga halotolerans</name>
    <dbReference type="NCBI Taxonomy" id="2993936"/>
    <lineage>
        <taxon>Bacteria</taxon>
        <taxon>Pseudomonadati</taxon>
        <taxon>Bacteroidota</taxon>
        <taxon>Cytophagia</taxon>
        <taxon>Cytophagales</taxon>
        <taxon>Mangrovivirgaceae</taxon>
        <taxon>Mangrovivirga</taxon>
    </lineage>
</organism>
<dbReference type="PROSITE" id="PS00146">
    <property type="entry name" value="BETA_LACTAMASE_A"/>
    <property type="match status" value="1"/>
</dbReference>
<evidence type="ECO:0000259" key="1">
    <source>
        <dbReference type="Pfam" id="PF00144"/>
    </source>
</evidence>
<dbReference type="PANTHER" id="PTHR46825">
    <property type="entry name" value="D-ALANYL-D-ALANINE-CARBOXYPEPTIDASE/ENDOPEPTIDASE AMPH"/>
    <property type="match status" value="1"/>
</dbReference>
<name>A0ABT3RPL6_9BACT</name>
<comment type="caution">
    <text evidence="2">The sequence shown here is derived from an EMBL/GenBank/DDBJ whole genome shotgun (WGS) entry which is preliminary data.</text>
</comment>
<dbReference type="InterPro" id="IPR012338">
    <property type="entry name" value="Beta-lactam/transpept-like"/>
</dbReference>
<dbReference type="InterPro" id="IPR001466">
    <property type="entry name" value="Beta-lactam-related"/>
</dbReference>
<protein>
    <submittedName>
        <fullName evidence="2">Serine hydrolase</fullName>
    </submittedName>
</protein>
<dbReference type="GO" id="GO:0016787">
    <property type="term" value="F:hydrolase activity"/>
    <property type="evidence" value="ECO:0007669"/>
    <property type="project" value="UniProtKB-KW"/>
</dbReference>